<feature type="domain" description="UVR" evidence="1">
    <location>
        <begin position="1"/>
        <end position="26"/>
    </location>
</feature>
<gene>
    <name evidence="2" type="ORF">UFOPK2842_00251</name>
    <name evidence="3" type="ORF">UFOPK4165_00486</name>
</gene>
<evidence type="ECO:0000313" key="2">
    <source>
        <dbReference type="EMBL" id="CAB4748850.1"/>
    </source>
</evidence>
<proteinExistence type="predicted"/>
<dbReference type="PROSITE" id="PS50151">
    <property type="entry name" value="UVR"/>
    <property type="match status" value="1"/>
</dbReference>
<dbReference type="EMBL" id="CAFBPV010000031">
    <property type="protein sequence ID" value="CAB5029113.1"/>
    <property type="molecule type" value="Genomic_DNA"/>
</dbReference>
<dbReference type="EMBL" id="CAEZZI010000014">
    <property type="protein sequence ID" value="CAB4748850.1"/>
    <property type="molecule type" value="Genomic_DNA"/>
</dbReference>
<dbReference type="InterPro" id="IPR036876">
    <property type="entry name" value="UVR_dom_sf"/>
</dbReference>
<name>A0A6J6TNC3_9ZZZZ</name>
<dbReference type="Pfam" id="PF02151">
    <property type="entry name" value="UVR"/>
    <property type="match status" value="1"/>
</dbReference>
<dbReference type="AlphaFoldDB" id="A0A6J6TNC3"/>
<evidence type="ECO:0000313" key="3">
    <source>
        <dbReference type="EMBL" id="CAB5029113.1"/>
    </source>
</evidence>
<protein>
    <submittedName>
        <fullName evidence="2">Unannotated protein</fullName>
    </submittedName>
</protein>
<sequence length="35" mass="4030">MRSAASELSFELAARLRDEIRDLKKELRAMQEAGH</sequence>
<organism evidence="2">
    <name type="scientific">freshwater metagenome</name>
    <dbReference type="NCBI Taxonomy" id="449393"/>
    <lineage>
        <taxon>unclassified sequences</taxon>
        <taxon>metagenomes</taxon>
        <taxon>ecological metagenomes</taxon>
    </lineage>
</organism>
<dbReference type="InterPro" id="IPR001943">
    <property type="entry name" value="UVR_dom"/>
</dbReference>
<reference evidence="2" key="1">
    <citation type="submission" date="2020-05" db="EMBL/GenBank/DDBJ databases">
        <authorList>
            <person name="Chiriac C."/>
            <person name="Salcher M."/>
            <person name="Ghai R."/>
            <person name="Kavagutti S V."/>
        </authorList>
    </citation>
    <scope>NUCLEOTIDE SEQUENCE</scope>
</reference>
<evidence type="ECO:0000259" key="1">
    <source>
        <dbReference type="PROSITE" id="PS50151"/>
    </source>
</evidence>
<accession>A0A6J6TNC3</accession>
<dbReference type="Gene3D" id="4.10.860.10">
    <property type="entry name" value="UVR domain"/>
    <property type="match status" value="1"/>
</dbReference>
<dbReference type="SUPFAM" id="SSF46600">
    <property type="entry name" value="C-terminal UvrC-binding domain of UvrB"/>
    <property type="match status" value="1"/>
</dbReference>